<evidence type="ECO:0000313" key="2">
    <source>
        <dbReference type="EMBL" id="RSN67464.1"/>
    </source>
</evidence>
<reference evidence="2 3" key="1">
    <citation type="submission" date="2018-10" db="EMBL/GenBank/DDBJ databases">
        <title>Co-occurring genomic capacity for anaerobic methane metabolism and dissimilatory sulfite reduction discovered in the Korarchaeota.</title>
        <authorList>
            <person name="Mckay L.J."/>
            <person name="Dlakic M."/>
            <person name="Fields M.W."/>
            <person name="Delmont T.O."/>
            <person name="Eren A.M."/>
            <person name="Jay Z.J."/>
            <person name="Klingelsmith K.B."/>
            <person name="Rusch D.B."/>
            <person name="Inskeep W.P."/>
        </authorList>
    </citation>
    <scope>NUCLEOTIDE SEQUENCE [LARGE SCALE GENOMIC DNA]</scope>
    <source>
        <strain evidence="2 3">WS</strain>
    </source>
</reference>
<comment type="caution">
    <text evidence="2">The sequence shown here is derived from an EMBL/GenBank/DDBJ whole genome shotgun (WGS) entry which is preliminary data.</text>
</comment>
<dbReference type="EMBL" id="RCOR01000043">
    <property type="protein sequence ID" value="RSN67464.1"/>
    <property type="molecule type" value="Genomic_DNA"/>
</dbReference>
<protein>
    <submittedName>
        <fullName evidence="2">PadR family transcriptional regulator</fullName>
    </submittedName>
</protein>
<name>A0A429G0Y4_9CREN</name>
<dbReference type="Proteomes" id="UP000278149">
    <property type="component" value="Unassembled WGS sequence"/>
</dbReference>
<dbReference type="AlphaFoldDB" id="A0A429G0Y4"/>
<dbReference type="PANTHER" id="PTHR43252">
    <property type="entry name" value="TRANSCRIPTIONAL REGULATOR YQJI"/>
    <property type="match status" value="1"/>
</dbReference>
<dbReference type="PANTHER" id="PTHR43252:SF7">
    <property type="entry name" value="TRANSCRIPTIONAL REGULATOR YQJI"/>
    <property type="match status" value="1"/>
</dbReference>
<accession>A0A429G0Y4</accession>
<gene>
    <name evidence="2" type="ORF">D9Q81_08275</name>
</gene>
<organism evidence="2 3">
    <name type="scientific">Candidatus Korarchaeum cryptofilum</name>
    <dbReference type="NCBI Taxonomy" id="498846"/>
    <lineage>
        <taxon>Archaea</taxon>
        <taxon>Thermoproteota</taxon>
        <taxon>Candidatus Korarchaeia</taxon>
        <taxon>Candidatus Korarchaeales</taxon>
        <taxon>Candidatus Korarchaeaceae</taxon>
        <taxon>Candidatus Korarchaeum</taxon>
    </lineage>
</organism>
<dbReference type="Gene3D" id="1.10.10.10">
    <property type="entry name" value="Winged helix-like DNA-binding domain superfamily/Winged helix DNA-binding domain"/>
    <property type="match status" value="1"/>
</dbReference>
<sequence length="136" mass="15788">MSKYLIYIPVQVLKEFINYYSGSRGGSMKVSEEPVTAFLRGSYRLLILALLEHSRMHGYQILKLVERITGHKPKISTFYSILNEMERRGFLSSHVEEDRRIYGLTEKGRRSLNEFRSRVGDGAIRIIDIILKPKPL</sequence>
<dbReference type="InterPro" id="IPR036390">
    <property type="entry name" value="WH_DNA-bd_sf"/>
</dbReference>
<evidence type="ECO:0000313" key="3">
    <source>
        <dbReference type="Proteomes" id="UP000278149"/>
    </source>
</evidence>
<feature type="domain" description="Transcription regulator PadR N-terminal" evidence="1">
    <location>
        <begin position="47"/>
        <end position="113"/>
    </location>
</feature>
<dbReference type="Pfam" id="PF03551">
    <property type="entry name" value="PadR"/>
    <property type="match status" value="1"/>
</dbReference>
<proteinExistence type="predicted"/>
<dbReference type="InterPro" id="IPR005149">
    <property type="entry name" value="Tscrpt_reg_PadR_N"/>
</dbReference>
<dbReference type="SUPFAM" id="SSF46785">
    <property type="entry name" value="Winged helix' DNA-binding domain"/>
    <property type="match status" value="1"/>
</dbReference>
<dbReference type="InterPro" id="IPR036388">
    <property type="entry name" value="WH-like_DNA-bd_sf"/>
</dbReference>
<evidence type="ECO:0000259" key="1">
    <source>
        <dbReference type="Pfam" id="PF03551"/>
    </source>
</evidence>